<name>A0ABV2Q0I5_9GAMM</name>
<feature type="compositionally biased region" description="Polar residues" evidence="1">
    <location>
        <begin position="14"/>
        <end position="24"/>
    </location>
</feature>
<dbReference type="SUPFAM" id="SSF49879">
    <property type="entry name" value="SMAD/FHA domain"/>
    <property type="match status" value="1"/>
</dbReference>
<comment type="caution">
    <text evidence="4">The sequence shown here is derived from an EMBL/GenBank/DDBJ whole genome shotgun (WGS) entry which is preliminary data.</text>
</comment>
<feature type="region of interest" description="Disordered" evidence="1">
    <location>
        <begin position="1"/>
        <end position="28"/>
    </location>
</feature>
<dbReference type="Pfam" id="PF00498">
    <property type="entry name" value="FHA"/>
    <property type="match status" value="1"/>
</dbReference>
<evidence type="ECO:0000313" key="5">
    <source>
        <dbReference type="Proteomes" id="UP001549251"/>
    </source>
</evidence>
<organism evidence="4 5">
    <name type="scientific">Rhodanobacter soli</name>
    <dbReference type="NCBI Taxonomy" id="590609"/>
    <lineage>
        <taxon>Bacteria</taxon>
        <taxon>Pseudomonadati</taxon>
        <taxon>Pseudomonadota</taxon>
        <taxon>Gammaproteobacteria</taxon>
        <taxon>Lysobacterales</taxon>
        <taxon>Rhodanobacteraceae</taxon>
        <taxon>Rhodanobacter</taxon>
    </lineage>
</organism>
<keyword evidence="2" id="KW-1133">Transmembrane helix</keyword>
<keyword evidence="2" id="KW-0472">Membrane</keyword>
<protein>
    <recommendedName>
        <fullName evidence="3">FHA domain-containing protein</fullName>
    </recommendedName>
</protein>
<evidence type="ECO:0000313" key="4">
    <source>
        <dbReference type="EMBL" id="MET4570802.1"/>
    </source>
</evidence>
<evidence type="ECO:0000256" key="2">
    <source>
        <dbReference type="SAM" id="Phobius"/>
    </source>
</evidence>
<dbReference type="SMART" id="SM00240">
    <property type="entry name" value="FHA"/>
    <property type="match status" value="1"/>
</dbReference>
<dbReference type="InterPro" id="IPR008984">
    <property type="entry name" value="SMAD_FHA_dom_sf"/>
</dbReference>
<dbReference type="PANTHER" id="PTHR23308">
    <property type="entry name" value="NUCLEAR INHIBITOR OF PROTEIN PHOSPHATASE-1"/>
    <property type="match status" value="1"/>
</dbReference>
<proteinExistence type="predicted"/>
<evidence type="ECO:0000259" key="3">
    <source>
        <dbReference type="PROSITE" id="PS50006"/>
    </source>
</evidence>
<keyword evidence="2" id="KW-0812">Transmembrane</keyword>
<dbReference type="Gene3D" id="2.60.200.20">
    <property type="match status" value="1"/>
</dbReference>
<gene>
    <name evidence="4" type="ORF">ABIE04_003181</name>
</gene>
<dbReference type="RefSeq" id="WP_354552378.1">
    <property type="nucleotide sequence ID" value="NZ_JBEPSD010000003.1"/>
</dbReference>
<evidence type="ECO:0000256" key="1">
    <source>
        <dbReference type="SAM" id="MobiDB-lite"/>
    </source>
</evidence>
<dbReference type="EMBL" id="JBEPSD010000003">
    <property type="protein sequence ID" value="MET4570802.1"/>
    <property type="molecule type" value="Genomic_DNA"/>
</dbReference>
<sequence>MSDRGQAPFRSGERSSGPQGTRFFSTEALRQYASDAGERVDDRASVHEPVLEGSSPGIEGRRFTLRPGRQAIGRRVDNEIVVDDLSVSGSHAWITNQQGRCIIVNTLSTNGTFVNDRRIHEVTLRHGDHIRLGQAEFVFLTRERDLPRPASRRWIGALLLLAALAVLGALAWWFLGSP</sequence>
<dbReference type="PROSITE" id="PS50006">
    <property type="entry name" value="FHA_DOMAIN"/>
    <property type="match status" value="1"/>
</dbReference>
<keyword evidence="5" id="KW-1185">Reference proteome</keyword>
<reference evidence="4 5" key="1">
    <citation type="submission" date="2024-06" db="EMBL/GenBank/DDBJ databases">
        <title>Sorghum-associated microbial communities from plants grown in Nebraska, USA.</title>
        <authorList>
            <person name="Schachtman D."/>
        </authorList>
    </citation>
    <scope>NUCLEOTIDE SEQUENCE [LARGE SCALE GENOMIC DNA]</scope>
    <source>
        <strain evidence="4 5">1757</strain>
    </source>
</reference>
<dbReference type="InterPro" id="IPR050923">
    <property type="entry name" value="Cell_Proc_Reg/RNA_Proc"/>
</dbReference>
<feature type="domain" description="FHA" evidence="3">
    <location>
        <begin position="70"/>
        <end position="119"/>
    </location>
</feature>
<dbReference type="CDD" id="cd00060">
    <property type="entry name" value="FHA"/>
    <property type="match status" value="1"/>
</dbReference>
<dbReference type="InterPro" id="IPR000253">
    <property type="entry name" value="FHA_dom"/>
</dbReference>
<dbReference type="Proteomes" id="UP001549251">
    <property type="component" value="Unassembled WGS sequence"/>
</dbReference>
<feature type="transmembrane region" description="Helical" evidence="2">
    <location>
        <begin position="154"/>
        <end position="175"/>
    </location>
</feature>
<accession>A0ABV2Q0I5</accession>